<dbReference type="AlphaFoldDB" id="A0A480AAA6"/>
<sequence>MIANSDLILGEIFTFPDNVDTNHESVSDQGKRI</sequence>
<protein>
    <submittedName>
        <fullName evidence="1">Uncharacterized protein</fullName>
    </submittedName>
</protein>
<proteinExistence type="predicted"/>
<comment type="caution">
    <text evidence="1">The sequence shown here is derived from an EMBL/GenBank/DDBJ whole genome shotgun (WGS) entry which is preliminary data.</text>
</comment>
<evidence type="ECO:0000313" key="1">
    <source>
        <dbReference type="EMBL" id="GCL40238.1"/>
    </source>
</evidence>
<dbReference type="EMBL" id="BJCE01000483">
    <property type="protein sequence ID" value="GCL40238.1"/>
    <property type="molecule type" value="Genomic_DNA"/>
</dbReference>
<accession>A0A480AAA6</accession>
<keyword evidence="2" id="KW-1185">Reference proteome</keyword>
<organism evidence="1 2">
    <name type="scientific">Sphaerospermopsis reniformis</name>
    <dbReference type="NCBI Taxonomy" id="531300"/>
    <lineage>
        <taxon>Bacteria</taxon>
        <taxon>Bacillati</taxon>
        <taxon>Cyanobacteriota</taxon>
        <taxon>Cyanophyceae</taxon>
        <taxon>Nostocales</taxon>
        <taxon>Aphanizomenonaceae</taxon>
        <taxon>Sphaerospermopsis</taxon>
    </lineage>
</organism>
<gene>
    <name evidence="1" type="ORF">SR1949_53730</name>
</gene>
<evidence type="ECO:0000313" key="2">
    <source>
        <dbReference type="Proteomes" id="UP000300142"/>
    </source>
</evidence>
<reference evidence="2" key="1">
    <citation type="submission" date="2019-02" db="EMBL/GenBank/DDBJ databases">
        <title>Draft genome sequence of Sphaerospermopsis reniformis NIES-1949.</title>
        <authorList>
            <person name="Yamaguchi H."/>
            <person name="Suzuki S."/>
            <person name="Kawachi M."/>
        </authorList>
    </citation>
    <scope>NUCLEOTIDE SEQUENCE [LARGE SCALE GENOMIC DNA]</scope>
    <source>
        <strain evidence="2">NIES-1949</strain>
    </source>
</reference>
<dbReference type="Proteomes" id="UP000300142">
    <property type="component" value="Unassembled WGS sequence"/>
</dbReference>
<name>A0A480AAA6_9CYAN</name>